<dbReference type="PANTHER" id="PTHR19229:SF36">
    <property type="entry name" value="ATP-BINDING CASSETTE SUB-FAMILY A MEMBER 2"/>
    <property type="match status" value="1"/>
</dbReference>
<dbReference type="CDD" id="cd03263">
    <property type="entry name" value="ABC_subfamily_A"/>
    <property type="match status" value="2"/>
</dbReference>
<feature type="transmembrane region" description="Helical" evidence="11">
    <location>
        <begin position="421"/>
        <end position="440"/>
    </location>
</feature>
<keyword evidence="9 11" id="KW-0472">Membrane</keyword>
<feature type="domain" description="ABC transporter" evidence="12">
    <location>
        <begin position="1461"/>
        <end position="1698"/>
    </location>
</feature>
<keyword evidence="4 11" id="KW-0812">Transmembrane</keyword>
<feature type="region of interest" description="Disordered" evidence="10">
    <location>
        <begin position="1712"/>
        <end position="1741"/>
    </location>
</feature>
<evidence type="ECO:0000256" key="6">
    <source>
        <dbReference type="ARBA" id="ARBA00022741"/>
    </source>
</evidence>
<feature type="region of interest" description="Disordered" evidence="10">
    <location>
        <begin position="871"/>
        <end position="900"/>
    </location>
</feature>
<dbReference type="SUPFAM" id="SSF52540">
    <property type="entry name" value="P-loop containing nucleoside triphosphate hydrolases"/>
    <property type="match status" value="2"/>
</dbReference>
<dbReference type="SMART" id="SM00382">
    <property type="entry name" value="AAA"/>
    <property type="match status" value="2"/>
</dbReference>
<evidence type="ECO:0000256" key="8">
    <source>
        <dbReference type="ARBA" id="ARBA00022989"/>
    </source>
</evidence>
<evidence type="ECO:0000259" key="12">
    <source>
        <dbReference type="PROSITE" id="PS50893"/>
    </source>
</evidence>
<dbReference type="InterPro" id="IPR017871">
    <property type="entry name" value="ABC_transporter-like_CS"/>
</dbReference>
<feature type="region of interest" description="Disordered" evidence="10">
    <location>
        <begin position="222"/>
        <end position="268"/>
    </location>
</feature>
<evidence type="ECO:0000256" key="9">
    <source>
        <dbReference type="ARBA" id="ARBA00023136"/>
    </source>
</evidence>
<dbReference type="InterPro" id="IPR003593">
    <property type="entry name" value="AAA+_ATPase"/>
</dbReference>
<feature type="transmembrane region" description="Helical" evidence="11">
    <location>
        <begin position="1309"/>
        <end position="1332"/>
    </location>
</feature>
<organism evidence="13 14">
    <name type="scientific">Tetradesmus obliquus</name>
    <name type="common">Green alga</name>
    <name type="synonym">Acutodesmus obliquus</name>
    <dbReference type="NCBI Taxonomy" id="3088"/>
    <lineage>
        <taxon>Eukaryota</taxon>
        <taxon>Viridiplantae</taxon>
        <taxon>Chlorophyta</taxon>
        <taxon>core chlorophytes</taxon>
        <taxon>Chlorophyceae</taxon>
        <taxon>CS clade</taxon>
        <taxon>Sphaeropleales</taxon>
        <taxon>Scenedesmaceae</taxon>
        <taxon>Tetradesmus</taxon>
    </lineage>
</organism>
<evidence type="ECO:0000256" key="7">
    <source>
        <dbReference type="ARBA" id="ARBA00022840"/>
    </source>
</evidence>
<dbReference type="InterPro" id="IPR027417">
    <property type="entry name" value="P-loop_NTPase"/>
</dbReference>
<keyword evidence="14" id="KW-1185">Reference proteome</keyword>
<gene>
    <name evidence="13" type="ORF">OEZ85_008162</name>
</gene>
<evidence type="ECO:0000256" key="10">
    <source>
        <dbReference type="SAM" id="MobiDB-lite"/>
    </source>
</evidence>
<feature type="compositionally biased region" description="Low complexity" evidence="10">
    <location>
        <begin position="248"/>
        <end position="264"/>
    </location>
</feature>
<feature type="compositionally biased region" description="Low complexity" evidence="10">
    <location>
        <begin position="1119"/>
        <end position="1131"/>
    </location>
</feature>
<keyword evidence="7" id="KW-0067">ATP-binding</keyword>
<comment type="similarity">
    <text evidence="2">Belongs to the ABC transporter superfamily. ABCA family. CPR flippase (TC 3.A.1.211) subfamily.</text>
</comment>
<feature type="transmembrane region" description="Helical" evidence="11">
    <location>
        <begin position="948"/>
        <end position="970"/>
    </location>
</feature>
<dbReference type="PROSITE" id="PS50893">
    <property type="entry name" value="ABC_TRANSPORTER_2"/>
    <property type="match status" value="2"/>
</dbReference>
<keyword evidence="5" id="KW-0677">Repeat</keyword>
<dbReference type="Pfam" id="PF12698">
    <property type="entry name" value="ABC2_membrane_3"/>
    <property type="match status" value="2"/>
</dbReference>
<evidence type="ECO:0000313" key="13">
    <source>
        <dbReference type="EMBL" id="WIA08738.1"/>
    </source>
</evidence>
<evidence type="ECO:0000313" key="14">
    <source>
        <dbReference type="Proteomes" id="UP001244341"/>
    </source>
</evidence>
<evidence type="ECO:0000256" key="3">
    <source>
        <dbReference type="ARBA" id="ARBA00022448"/>
    </source>
</evidence>
<feature type="region of interest" description="Disordered" evidence="10">
    <location>
        <begin position="1791"/>
        <end position="1813"/>
    </location>
</feature>
<evidence type="ECO:0000256" key="1">
    <source>
        <dbReference type="ARBA" id="ARBA00004141"/>
    </source>
</evidence>
<keyword evidence="6" id="KW-0547">Nucleotide-binding</keyword>
<dbReference type="InterPro" id="IPR026082">
    <property type="entry name" value="ABCA"/>
</dbReference>
<evidence type="ECO:0000256" key="5">
    <source>
        <dbReference type="ARBA" id="ARBA00022737"/>
    </source>
</evidence>
<keyword evidence="8 11" id="KW-1133">Transmembrane helix</keyword>
<dbReference type="Pfam" id="PF00005">
    <property type="entry name" value="ABC_tran"/>
    <property type="match status" value="2"/>
</dbReference>
<feature type="region of interest" description="Disordered" evidence="10">
    <location>
        <begin position="1116"/>
        <end position="1135"/>
    </location>
</feature>
<comment type="subcellular location">
    <subcellularLocation>
        <location evidence="1">Membrane</location>
        <topology evidence="1">Multi-pass membrane protein</topology>
    </subcellularLocation>
</comment>
<keyword evidence="3" id="KW-0813">Transport</keyword>
<dbReference type="InterPro" id="IPR003439">
    <property type="entry name" value="ABC_transporter-like_ATP-bd"/>
</dbReference>
<evidence type="ECO:0000256" key="11">
    <source>
        <dbReference type="SAM" id="Phobius"/>
    </source>
</evidence>
<reference evidence="13 14" key="1">
    <citation type="submission" date="2023-05" db="EMBL/GenBank/DDBJ databases">
        <title>A 100% complete, gapless, phased diploid assembly of the Scenedesmus obliquus UTEX 3031 genome.</title>
        <authorList>
            <person name="Biondi T.C."/>
            <person name="Hanschen E.R."/>
            <person name="Kwon T."/>
            <person name="Eng W."/>
            <person name="Kruse C.P.S."/>
            <person name="Koehler S.I."/>
            <person name="Kunde Y."/>
            <person name="Gleasner C.D."/>
            <person name="You Mak K.T."/>
            <person name="Polle J."/>
            <person name="Hovde B.T."/>
            <person name="Starkenburg S.R."/>
        </authorList>
    </citation>
    <scope>NUCLEOTIDE SEQUENCE [LARGE SCALE GENOMIC DNA]</scope>
    <source>
        <strain evidence="13 14">DOE0152z</strain>
    </source>
</reference>
<proteinExistence type="inferred from homology"/>
<feature type="transmembrane region" description="Helical" evidence="11">
    <location>
        <begin position="447"/>
        <end position="468"/>
    </location>
</feature>
<feature type="transmembrane region" description="Helical" evidence="11">
    <location>
        <begin position="1274"/>
        <end position="1297"/>
    </location>
</feature>
<dbReference type="Gene3D" id="3.40.50.300">
    <property type="entry name" value="P-loop containing nucleotide triphosphate hydrolases"/>
    <property type="match status" value="2"/>
</dbReference>
<feature type="transmembrane region" description="Helical" evidence="11">
    <location>
        <begin position="480"/>
        <end position="499"/>
    </location>
</feature>
<dbReference type="InterPro" id="IPR013525">
    <property type="entry name" value="ABC2_TM"/>
</dbReference>
<dbReference type="PROSITE" id="PS00211">
    <property type="entry name" value="ABC_TRANSPORTER_1"/>
    <property type="match status" value="2"/>
</dbReference>
<evidence type="ECO:0000256" key="4">
    <source>
        <dbReference type="ARBA" id="ARBA00022692"/>
    </source>
</evidence>
<feature type="domain" description="ABC transporter" evidence="12">
    <location>
        <begin position="602"/>
        <end position="831"/>
    </location>
</feature>
<feature type="transmembrane region" description="Helical" evidence="11">
    <location>
        <begin position="547"/>
        <end position="572"/>
    </location>
</feature>
<name>A0ABY8TK31_TETOB</name>
<accession>A0ABY8TK31</accession>
<protein>
    <recommendedName>
        <fullName evidence="12">ABC transporter domain-containing protein</fullName>
    </recommendedName>
</protein>
<feature type="transmembrane region" description="Helical" evidence="11">
    <location>
        <begin position="506"/>
        <end position="527"/>
    </location>
</feature>
<dbReference type="EMBL" id="CP126208">
    <property type="protein sequence ID" value="WIA08738.1"/>
    <property type="molecule type" value="Genomic_DNA"/>
</dbReference>
<dbReference type="Proteomes" id="UP001244341">
    <property type="component" value="Chromosome 1b"/>
</dbReference>
<feature type="transmembrane region" description="Helical" evidence="11">
    <location>
        <begin position="1192"/>
        <end position="1215"/>
    </location>
</feature>
<feature type="transmembrane region" description="Helical" evidence="11">
    <location>
        <begin position="34"/>
        <end position="54"/>
    </location>
</feature>
<dbReference type="PANTHER" id="PTHR19229">
    <property type="entry name" value="ATP-BINDING CASSETTE TRANSPORTER SUBFAMILY A ABCA"/>
    <property type="match status" value="1"/>
</dbReference>
<evidence type="ECO:0000256" key="2">
    <source>
        <dbReference type="ARBA" id="ARBA00008526"/>
    </source>
</evidence>
<feature type="transmembrane region" description="Helical" evidence="11">
    <location>
        <begin position="1236"/>
        <end position="1262"/>
    </location>
</feature>
<sequence length="1868" mass="194656">MAANKGLTLRQFVAVLHKNFILQTRGRRSVLGSGWGAVLLQILLPVAFFSLMCIPKYYIQPYEHPAFLQPQEYDVDTKWWAGASPYEGPALSAGNNARIVFVPDTPAVASLASRVAMAVSCPAEPYKRICSPASITTFACMFGVGQAPASCQNSTACMTTPACYQAALSSHLRLLPDEAAALQLLREQPGSVDAVVVFPEALAAAKAAKAAAAAAAAAGDGAGRTRVPSASKRSRRQMAAADHVGHGSSSSSSSSAPSAAESGSLGCGTPGNADGDGLLLDYVIRMNGSDVPPTQLLQDLFDVSPGIMPLPGNLLWEYRRYWFFLNLQLAIDRALLGGQQSNASLPAGLTLKLKPFPWPAKQEDIGAASAAALLNLLLVYAFMAPTRAVVGSIVREKELRLREGMRILGLSEAAYWASWSLTHWLTLAASGLLCALVGAYPFRHSSLALMTAFYWLFSAALISFSYFLSTLFTASRVAGTATQFVYALSMIPGFLLPFVRPYGGISWYLACLSPTSAASLMAAALLNWERVAAGVTLQTLWLPVTQGSSFCVGSVLLLLAADVLLFAALTWYSDKVMPTSYGQHEQPDTSSSSSPYVDIVGLRRTFIYTDGSTRVAVEGLNMQMSAGRITALLGHNGAGKTTTIHMLTGMLQPTAGTAYIAGHDITTSMAAIRRSLGICPQFDILWPDISVREHLGLYAVIKGASWAEAGGVAEQAAAEVGLSDKLQSLAGELSGGQRRKLSVAIAFLGNPAVVFLDEPSSGMDPYSRRATWDVIRRRRHSSVIVLTTHSMEEADLLADDIHILAEGRLVASGSSLSLKAAYGDAAAAFPAALRALDAAAGELGVASYGLSVTTLEEVFLAIADQAVPLHTPAHTSSSSSSTTDAGSGRPSPVAGRFQSTPGEGAAAAAAAAGPADAGDGLVHGAALYWQQFRALFVKRMLSARRDRLAVITQLLVPLLLVLLAMAVSSLQTTTPQQPPLPFTRKHCLMGSPALLAAAPSVRQQVEFRGFMDGYPRSQIVDTQYTQLYRGSSGPPLNLTLEGQLLAQWDSGSPHYDAVYFHSMPPLDQLLSSLQGSPVITLLVNQSAVSGLPAALNQATTALLRVMVAAGGARKSGFGNSSSSAHPNNYSSQQAHLGAPGIASAMQGPPDPAAAGGGGGHLPSCLPDIRVASAPLPLLSGEAAERVRQDAGALMLVLCMTMAASVLSASFVVFLVREQENNSKHLQMVSGAPPTAFWLSNFAWDLLNFSLPAAGILGLVAWYNQPQLAGPRLAALAVLLAAFSGAGLTLTYLCHSMFKDEMKALQRLNTAYFLSGYLGFTTTWLLGLIARILGKQALAAATAQLKGLLRWLSPHYCFAQGLYDITSTYQGSGGLPVPGLQPHGPSNPFAFEVLGVAVLHLLGQTLLFGSAVLLLEAEEGRVGGAASQLDGQQLGAGGAVDDDVAAERQAVEAAEDVDEALVLLDGITKSYQQGYGLPPVAAISGLWLRVWPGECFGLLGVNGAGKTTTFKVLTGEVAPDSGDAAIAGHSVLTELAAARRRLGYCPQFEALPAALTGREVLHMYAALRGVQGRARIAAMAQQLLQELGLSQYADTVCGACSGGNKRKLSVAVALVGGPPLVLLDEPSTGMDPSARRFLWRVLQSQVCGGRTILLTSHSMEEVEALAGRLAIMAGGTARCIGTPQHLKSKFGDGYTLELRISAGAAAAAAGGGAAAGGDGGRVDSEHSQSTTGAAGAGAMDGDGGPPLTVAGGLAAAATATEVAEHHFMAVMPGAAVLEKEPGRLLLRLPLGSPAATTSSSTENISSELSSSSSSGVQGAAVVSSLADVFEAVEASRAALGITEYSLSQSSLERVFLSLAKAASCATDGE</sequence>